<protein>
    <submittedName>
        <fullName evidence="1">Uncharacterized protein</fullName>
    </submittedName>
</protein>
<name>A0A811BR90_9VIRU</name>
<proteinExistence type="predicted"/>
<sequence length="383" mass="40900">MHAPSQRQTDAKDAYIEALPLEMLVAVLGECRLVDVIRAAPVSRSMAAASAIVVARRRAAAVARWTRGHVSSGDTSRALTTAVMCDDAGIIEGMWLANATPAVVGVRYRYCRERRPTRRGATRRHVNRIASIHASTPQRGDGLEVVTLELPYAALWAGAVDVFTFAAAARRADDGEPVDRTLALWFVRICADAMPRKPAVGVRPYCAGRLYAAIALTTAAFDTGAAPSAWSFARGDGNRKPLTKAPLATLIEAARNTMVVRARRNMVSNDQLSDRLAGKLRVGVWQLERMVERSVRGGTLGRGAVAGILGAVASADESTDFLVGVRALVSMALGPDATLPSGAPTQRQLFFGRMARARPGDRRAADRVLAHVALAFADTLAAP</sequence>
<evidence type="ECO:0000313" key="2">
    <source>
        <dbReference type="Proteomes" id="UP001253637"/>
    </source>
</evidence>
<organism evidence="1 2">
    <name type="scientific">Pandoravirus japonicus</name>
    <dbReference type="NCBI Taxonomy" id="2823154"/>
    <lineage>
        <taxon>Viruses</taxon>
        <taxon>Pandoravirus</taxon>
    </lineage>
</organism>
<accession>A0A811BR90</accession>
<dbReference type="EMBL" id="LC625835">
    <property type="protein sequence ID" value="BCU02851.1"/>
    <property type="molecule type" value="Genomic_DNA"/>
</dbReference>
<dbReference type="Proteomes" id="UP001253637">
    <property type="component" value="Segment"/>
</dbReference>
<evidence type="ECO:0000313" key="1">
    <source>
        <dbReference type="EMBL" id="BCU02851.1"/>
    </source>
</evidence>
<reference evidence="1" key="1">
    <citation type="submission" date="2021-04" db="EMBL/GenBank/DDBJ databases">
        <title>Draft Genome Sequence of Pandoravirus japonicus, Isolated from the Sabaishi River of Niigata, Japan.</title>
        <authorList>
            <person name="Hosokawa N."/>
            <person name="Takahashi H."/>
            <person name="Aoki K."/>
            <person name="Takemura M."/>
        </authorList>
    </citation>
    <scope>NUCLEOTIDE SEQUENCE</scope>
</reference>